<dbReference type="AlphaFoldDB" id="A0A0B4HEY3"/>
<comment type="caution">
    <text evidence="5">The sequence shown here is derived from an EMBL/GenBank/DDBJ whole genome shotgun (WGS) entry which is preliminary data.</text>
</comment>
<feature type="region of interest" description="Disordered" evidence="2">
    <location>
        <begin position="479"/>
        <end position="514"/>
    </location>
</feature>
<evidence type="ECO:0000256" key="3">
    <source>
        <dbReference type="SAM" id="Phobius"/>
    </source>
</evidence>
<accession>A0A0B4HEY3</accession>
<keyword evidence="6" id="KW-1185">Reference proteome</keyword>
<evidence type="ECO:0000256" key="1">
    <source>
        <dbReference type="SAM" id="Coils"/>
    </source>
</evidence>
<feature type="transmembrane region" description="Helical" evidence="3">
    <location>
        <begin position="337"/>
        <end position="357"/>
    </location>
</feature>
<protein>
    <submittedName>
        <fullName evidence="5">Uncharacterized protein</fullName>
    </submittedName>
</protein>
<dbReference type="EMBL" id="AZNH01000005">
    <property type="protein sequence ID" value="KID90787.1"/>
    <property type="molecule type" value="Genomic_DNA"/>
</dbReference>
<proteinExistence type="predicted"/>
<dbReference type="HOGENOM" id="CLU_032661_0_0_1"/>
<feature type="coiled-coil region" evidence="1">
    <location>
        <begin position="188"/>
        <end position="215"/>
    </location>
</feature>
<sequence>MRSGWIYATLSTVLVVVPALATSTPRVHNDKIGRPEVHANGVLSDIDASTAFVTLNIPKNKGEAEPPTLRLDVGESESACGPGNLTVNGQELIQDGNGNGQGTLAAHHGSNFTASWAFSCDARSPKMFFKMQVTQLDDLEMAPFNFSASFTQILPRQIWIMDGAAVVNRVHRLPQETTLQKELAETTLQDQIHDLDILRIKARQLENAILAQESRIAQKLGQKKHSPPTNIQDCTSLECVLKALGGKFRDVSEQFSGDVEDLKDFITDSEDGSLPVPADDYEYWYGEEEELDDNRPETDDLKDHRVKWTWVDQLPLVESDTDGPSIEYVRPRRQPPLAMAIALSVIALCLLSTLFILRLHRRTAGLPVAIDNEKVLFSERPQRHSKRESWAERRARRKARKHAIKEYVRNIFMRWCHKTVSPPSPVYEESTSIEEEFASFREALSVVDSLVAVEEGRNREVPRYADVQGSAAGYEAFADDESLPPYESEDDSMPVVDGLRYGGSTGDDRLGYDK</sequence>
<gene>
    <name evidence="5" type="ORF">MGU_02664</name>
</gene>
<evidence type="ECO:0000256" key="4">
    <source>
        <dbReference type="SAM" id="SignalP"/>
    </source>
</evidence>
<keyword evidence="4" id="KW-0732">Signal</keyword>
<evidence type="ECO:0000313" key="5">
    <source>
        <dbReference type="EMBL" id="KID90787.1"/>
    </source>
</evidence>
<evidence type="ECO:0000256" key="2">
    <source>
        <dbReference type="SAM" id="MobiDB-lite"/>
    </source>
</evidence>
<dbReference type="OrthoDB" id="4225201at2759"/>
<dbReference type="Proteomes" id="UP000031192">
    <property type="component" value="Unassembled WGS sequence"/>
</dbReference>
<evidence type="ECO:0000313" key="6">
    <source>
        <dbReference type="Proteomes" id="UP000031192"/>
    </source>
</evidence>
<organism evidence="5 6">
    <name type="scientific">Metarhizium guizhouense (strain ARSEF 977)</name>
    <dbReference type="NCBI Taxonomy" id="1276136"/>
    <lineage>
        <taxon>Eukaryota</taxon>
        <taxon>Fungi</taxon>
        <taxon>Dikarya</taxon>
        <taxon>Ascomycota</taxon>
        <taxon>Pezizomycotina</taxon>
        <taxon>Sordariomycetes</taxon>
        <taxon>Hypocreomycetidae</taxon>
        <taxon>Hypocreales</taxon>
        <taxon>Clavicipitaceae</taxon>
        <taxon>Metarhizium</taxon>
    </lineage>
</organism>
<reference evidence="5 6" key="1">
    <citation type="journal article" date="2014" name="Proc. Natl. Acad. Sci. U.S.A.">
        <title>Trajectory and genomic determinants of fungal-pathogen speciation and host adaptation.</title>
        <authorList>
            <person name="Hu X."/>
            <person name="Xiao G."/>
            <person name="Zheng P."/>
            <person name="Shang Y."/>
            <person name="Su Y."/>
            <person name="Zhang X."/>
            <person name="Liu X."/>
            <person name="Zhan S."/>
            <person name="St Leger R.J."/>
            <person name="Wang C."/>
        </authorList>
    </citation>
    <scope>NUCLEOTIDE SEQUENCE [LARGE SCALE GENOMIC DNA]</scope>
    <source>
        <strain evidence="5 6">ARSEF 977</strain>
    </source>
</reference>
<name>A0A0B4HEY3_METGA</name>
<feature type="compositionally biased region" description="Acidic residues" evidence="2">
    <location>
        <begin position="479"/>
        <end position="492"/>
    </location>
</feature>
<feature type="chain" id="PRO_5002089713" evidence="4">
    <location>
        <begin position="22"/>
        <end position="514"/>
    </location>
</feature>
<keyword evidence="3" id="KW-0812">Transmembrane</keyword>
<keyword evidence="3" id="KW-1133">Transmembrane helix</keyword>
<keyword evidence="3" id="KW-0472">Membrane</keyword>
<keyword evidence="1" id="KW-0175">Coiled coil</keyword>
<feature type="signal peptide" evidence="4">
    <location>
        <begin position="1"/>
        <end position="21"/>
    </location>
</feature>